<proteinExistence type="predicted"/>
<evidence type="ECO:0000256" key="1">
    <source>
        <dbReference type="SAM" id="SignalP"/>
    </source>
</evidence>
<name>A0ABX0QJC0_9BACT</name>
<accession>A0ABX0QJC0</accession>
<dbReference type="EMBL" id="WAEL01000008">
    <property type="protein sequence ID" value="NID12550.1"/>
    <property type="molecule type" value="Genomic_DNA"/>
</dbReference>
<organism evidence="2 3">
    <name type="scientific">Fibrivirga algicola</name>
    <dbReference type="NCBI Taxonomy" id="2950420"/>
    <lineage>
        <taxon>Bacteria</taxon>
        <taxon>Pseudomonadati</taxon>
        <taxon>Bacteroidota</taxon>
        <taxon>Cytophagia</taxon>
        <taxon>Cytophagales</taxon>
        <taxon>Spirosomataceae</taxon>
        <taxon>Fibrivirga</taxon>
    </lineage>
</organism>
<dbReference type="RefSeq" id="WP_166693359.1">
    <property type="nucleotide sequence ID" value="NZ_WAEL01000008.1"/>
</dbReference>
<dbReference type="Proteomes" id="UP000606008">
    <property type="component" value="Unassembled WGS sequence"/>
</dbReference>
<evidence type="ECO:0000313" key="3">
    <source>
        <dbReference type="Proteomes" id="UP000606008"/>
    </source>
</evidence>
<evidence type="ECO:0000313" key="2">
    <source>
        <dbReference type="EMBL" id="NID12550.1"/>
    </source>
</evidence>
<sequence>MKISILSSLVATSLVMATLACTDSVDQRNLPSPSGAKESASTAQGIMADLDVTPVTITQGVVYTFNKDAAKTYYTTSAPSGPVVNTGSGSIQTSPGAPAPDPIGNNNVLSDKCVFYAGGKLTDYSYTKVVNGTRGWKWSYTYQVTGATVAPLTAWDSKVTGGEETAEVPVNVTIAGLSALSSKTHPLKYSFSLLADDGLTSRVTDLKITITNAEGTVVSETPISSSIVNGTDFRYMTNAGTNGNYVDLIANTTVTNYLGYNANGKMASDILLFDSFSGNNASSNITCAKGDEVKPVLGVGEYTVTLTGVVKGNAASNSTTVSVSKKVIVSGNCN</sequence>
<feature type="chain" id="PRO_5047032822" description="Fimbrillin family protein" evidence="1">
    <location>
        <begin position="23"/>
        <end position="334"/>
    </location>
</feature>
<feature type="signal peptide" evidence="1">
    <location>
        <begin position="1"/>
        <end position="22"/>
    </location>
</feature>
<reference evidence="3" key="1">
    <citation type="submission" date="2019-09" db="EMBL/GenBank/DDBJ databases">
        <authorList>
            <person name="Jung D.-H."/>
        </authorList>
    </citation>
    <scope>NUCLEOTIDE SEQUENCE [LARGE SCALE GENOMIC DNA]</scope>
    <source>
        <strain evidence="3">JA-25</strain>
    </source>
</reference>
<evidence type="ECO:0008006" key="4">
    <source>
        <dbReference type="Google" id="ProtNLM"/>
    </source>
</evidence>
<keyword evidence="3" id="KW-1185">Reference proteome</keyword>
<keyword evidence="1" id="KW-0732">Signal</keyword>
<gene>
    <name evidence="2" type="ORF">F7231_20435</name>
</gene>
<protein>
    <recommendedName>
        <fullName evidence="4">Fimbrillin family protein</fullName>
    </recommendedName>
</protein>
<reference evidence="3" key="2">
    <citation type="submission" date="2023-07" db="EMBL/GenBank/DDBJ databases">
        <authorList>
            <person name="Jung D.-H."/>
        </authorList>
    </citation>
    <scope>NUCLEOTIDE SEQUENCE [LARGE SCALE GENOMIC DNA]</scope>
    <source>
        <strain evidence="3">JA-25</strain>
    </source>
</reference>
<comment type="caution">
    <text evidence="2">The sequence shown here is derived from an EMBL/GenBank/DDBJ whole genome shotgun (WGS) entry which is preliminary data.</text>
</comment>
<dbReference type="PROSITE" id="PS51257">
    <property type="entry name" value="PROKAR_LIPOPROTEIN"/>
    <property type="match status" value="1"/>
</dbReference>